<evidence type="ECO:0000256" key="1">
    <source>
        <dbReference type="SAM" id="MobiDB-lite"/>
    </source>
</evidence>
<dbReference type="OrthoDB" id="18440at2759"/>
<evidence type="ECO:0000313" key="4">
    <source>
        <dbReference type="Proteomes" id="UP000383932"/>
    </source>
</evidence>
<organism evidence="3 4">
    <name type="scientific">Ceratobasidium theobromae</name>
    <dbReference type="NCBI Taxonomy" id="1582974"/>
    <lineage>
        <taxon>Eukaryota</taxon>
        <taxon>Fungi</taxon>
        <taxon>Dikarya</taxon>
        <taxon>Basidiomycota</taxon>
        <taxon>Agaricomycotina</taxon>
        <taxon>Agaricomycetes</taxon>
        <taxon>Cantharellales</taxon>
        <taxon>Ceratobasidiaceae</taxon>
        <taxon>Ceratobasidium</taxon>
    </lineage>
</organism>
<dbReference type="PROSITE" id="PS00028">
    <property type="entry name" value="ZINC_FINGER_C2H2_1"/>
    <property type="match status" value="1"/>
</dbReference>
<dbReference type="EMBL" id="SSOP01000028">
    <property type="protein sequence ID" value="KAB5593897.1"/>
    <property type="molecule type" value="Genomic_DNA"/>
</dbReference>
<dbReference type="AlphaFoldDB" id="A0A5N5QRN9"/>
<feature type="compositionally biased region" description="Basic and acidic residues" evidence="1">
    <location>
        <begin position="22"/>
        <end position="37"/>
    </location>
</feature>
<dbReference type="PANTHER" id="PTHR21354:SF0">
    <property type="entry name" value="ZINC FINGER PROTEIN 511"/>
    <property type="match status" value="1"/>
</dbReference>
<evidence type="ECO:0000259" key="2">
    <source>
        <dbReference type="PROSITE" id="PS00028"/>
    </source>
</evidence>
<protein>
    <submittedName>
        <fullName evidence="3">C2H2 type zinc finger protein</fullName>
    </submittedName>
</protein>
<feature type="compositionally biased region" description="Polar residues" evidence="1">
    <location>
        <begin position="214"/>
        <end position="227"/>
    </location>
</feature>
<evidence type="ECO:0000313" key="3">
    <source>
        <dbReference type="EMBL" id="KAB5593897.1"/>
    </source>
</evidence>
<keyword evidence="4" id="KW-1185">Reference proteome</keyword>
<feature type="region of interest" description="Disordered" evidence="1">
    <location>
        <begin position="185"/>
        <end position="255"/>
    </location>
</feature>
<sequence>MSSKRRRNSTSPSRDNLLEESNADHTKATALEVDSKLPRPSQASSRSLVCSLPPCCAPPRRPTALGSLRELEAHYAKYHANICKEGSCRNEPGGAKIFPDARMLELHQTEYHDELAAIRNERGESIFACFLESCPRKFRTPKGRRLHLIDAHGYPKLYFFAITKHGIGGLLARFGEGATLIRKPWKPRAENAGSTKEDSEDDSSAGPLPEVKHSSNTPGPSATNEASSVKAEDNATTLEVSRSSAPQVAQTSTELDDLASSMKTLGLVPTSIRFGRGARRAGFVRRGAARGGASNVTFRAAGSEKKQE</sequence>
<accession>A0A5N5QRN9</accession>
<dbReference type="PANTHER" id="PTHR21354">
    <property type="entry name" value="ZINC FINGER PROTEIN 511"/>
    <property type="match status" value="1"/>
</dbReference>
<dbReference type="Proteomes" id="UP000383932">
    <property type="component" value="Unassembled WGS sequence"/>
</dbReference>
<gene>
    <name evidence="3" type="ORF">CTheo_2623</name>
</gene>
<name>A0A5N5QRN9_9AGAM</name>
<dbReference type="InterPro" id="IPR013087">
    <property type="entry name" value="Znf_C2H2_type"/>
</dbReference>
<proteinExistence type="predicted"/>
<feature type="domain" description="C2H2-type" evidence="2">
    <location>
        <begin position="129"/>
        <end position="152"/>
    </location>
</feature>
<comment type="caution">
    <text evidence="3">The sequence shown here is derived from an EMBL/GenBank/DDBJ whole genome shotgun (WGS) entry which is preliminary data.</text>
</comment>
<feature type="compositionally biased region" description="Polar residues" evidence="1">
    <location>
        <begin position="234"/>
        <end position="253"/>
    </location>
</feature>
<dbReference type="InterPro" id="IPR039258">
    <property type="entry name" value="ZNF511"/>
</dbReference>
<feature type="region of interest" description="Disordered" evidence="1">
    <location>
        <begin position="1"/>
        <end position="48"/>
    </location>
</feature>
<reference evidence="3 4" key="1">
    <citation type="journal article" date="2019" name="Fungal Biol. Biotechnol.">
        <title>Draft genome sequence of fastidious pathogen Ceratobasidium theobromae, which causes vascular-streak dieback in Theobroma cacao.</title>
        <authorList>
            <person name="Ali S.S."/>
            <person name="Asman A."/>
            <person name="Shao J."/>
            <person name="Firmansyah A.P."/>
            <person name="Susilo A.W."/>
            <person name="Rosmana A."/>
            <person name="McMahon P."/>
            <person name="Junaid M."/>
            <person name="Guest D."/>
            <person name="Kheng T.Y."/>
            <person name="Meinhardt L.W."/>
            <person name="Bailey B.A."/>
        </authorList>
    </citation>
    <scope>NUCLEOTIDE SEQUENCE [LARGE SCALE GENOMIC DNA]</scope>
    <source>
        <strain evidence="3 4">CT2</strain>
    </source>
</reference>